<gene>
    <name evidence="2" type="ORF">DAT39_011185</name>
</gene>
<keyword evidence="3" id="KW-1185">Reference proteome</keyword>
<reference evidence="2" key="1">
    <citation type="submission" date="2020-07" db="EMBL/GenBank/DDBJ databases">
        <title>Clarias magur genome sequencing, assembly and annotation.</title>
        <authorList>
            <person name="Kushwaha B."/>
            <person name="Kumar R."/>
            <person name="Das P."/>
            <person name="Joshi C.G."/>
            <person name="Kumar D."/>
            <person name="Nagpure N.S."/>
            <person name="Pandey M."/>
            <person name="Agarwal S."/>
            <person name="Srivastava S."/>
            <person name="Singh M."/>
            <person name="Sahoo L."/>
            <person name="Jayasankar P."/>
            <person name="Meher P.K."/>
            <person name="Koringa P.G."/>
            <person name="Iquebal M.A."/>
            <person name="Das S.P."/>
            <person name="Bit A."/>
            <person name="Patnaik S."/>
            <person name="Patel N."/>
            <person name="Shah T.M."/>
            <person name="Hinsu A."/>
            <person name="Jena J.K."/>
        </authorList>
    </citation>
    <scope>NUCLEOTIDE SEQUENCE</scope>
    <source>
        <strain evidence="2">CIFAMagur01</strain>
        <tissue evidence="2">Testis</tissue>
    </source>
</reference>
<dbReference type="Proteomes" id="UP000727407">
    <property type="component" value="Unassembled WGS sequence"/>
</dbReference>
<evidence type="ECO:0000313" key="2">
    <source>
        <dbReference type="EMBL" id="KAF5899081.1"/>
    </source>
</evidence>
<sequence>CYPSLPEWAPRNARRRWSTSKGGVSQRREAINTRCATEAAALQHSWASLEHHTGHLCTFHRLT</sequence>
<dbReference type="AlphaFoldDB" id="A0A8J4TJG7"/>
<evidence type="ECO:0000256" key="1">
    <source>
        <dbReference type="SAM" id="MobiDB-lite"/>
    </source>
</evidence>
<protein>
    <submittedName>
        <fullName evidence="2">Uncharacterized protein</fullName>
    </submittedName>
</protein>
<dbReference type="EMBL" id="QNUK01000178">
    <property type="protein sequence ID" value="KAF5899081.1"/>
    <property type="molecule type" value="Genomic_DNA"/>
</dbReference>
<name>A0A8J4TJG7_CLAMG</name>
<proteinExistence type="predicted"/>
<feature type="non-terminal residue" evidence="2">
    <location>
        <position position="1"/>
    </location>
</feature>
<feature type="non-terminal residue" evidence="2">
    <location>
        <position position="63"/>
    </location>
</feature>
<organism evidence="2 3">
    <name type="scientific">Clarias magur</name>
    <name type="common">Asian catfish</name>
    <name type="synonym">Macropteronotus magur</name>
    <dbReference type="NCBI Taxonomy" id="1594786"/>
    <lineage>
        <taxon>Eukaryota</taxon>
        <taxon>Metazoa</taxon>
        <taxon>Chordata</taxon>
        <taxon>Craniata</taxon>
        <taxon>Vertebrata</taxon>
        <taxon>Euteleostomi</taxon>
        <taxon>Actinopterygii</taxon>
        <taxon>Neopterygii</taxon>
        <taxon>Teleostei</taxon>
        <taxon>Ostariophysi</taxon>
        <taxon>Siluriformes</taxon>
        <taxon>Clariidae</taxon>
        <taxon>Clarias</taxon>
    </lineage>
</organism>
<evidence type="ECO:0000313" key="3">
    <source>
        <dbReference type="Proteomes" id="UP000727407"/>
    </source>
</evidence>
<feature type="region of interest" description="Disordered" evidence="1">
    <location>
        <begin position="1"/>
        <end position="29"/>
    </location>
</feature>
<comment type="caution">
    <text evidence="2">The sequence shown here is derived from an EMBL/GenBank/DDBJ whole genome shotgun (WGS) entry which is preliminary data.</text>
</comment>
<accession>A0A8J4TJG7</accession>